<name>A0A7D6EX32_9CYAN</name>
<gene>
    <name evidence="2" type="ORF">D3A95_13170</name>
</gene>
<keyword evidence="1" id="KW-0812">Transmembrane</keyword>
<dbReference type="AlphaFoldDB" id="A0A7D6EX32"/>
<accession>A0A7D6EX32</accession>
<reference evidence="3" key="1">
    <citation type="submission" date="2018-09" db="EMBL/GenBank/DDBJ databases">
        <title>Complete genome sequence of thermophilic cyanobacteria strain Thermosynechococcus elongatus PKUAC-SCTE542.</title>
        <authorList>
            <person name="Liang Y."/>
            <person name="Tang J."/>
            <person name="Daroch M."/>
        </authorList>
    </citation>
    <scope>NUCLEOTIDE SEQUENCE [LARGE SCALE GENOMIC DNA]</scope>
    <source>
        <strain evidence="3">E542</strain>
    </source>
</reference>
<protein>
    <submittedName>
        <fullName evidence="2">Uncharacterized protein</fullName>
    </submittedName>
</protein>
<organism evidence="2 3">
    <name type="scientific">Thermosynechococcus sichuanensis E542</name>
    <dbReference type="NCBI Taxonomy" id="2016101"/>
    <lineage>
        <taxon>Bacteria</taxon>
        <taxon>Bacillati</taxon>
        <taxon>Cyanobacteriota</taxon>
        <taxon>Cyanophyceae</taxon>
        <taxon>Acaryochloridales</taxon>
        <taxon>Thermosynechococcaceae</taxon>
        <taxon>Thermosynechococcus</taxon>
        <taxon>Thermosynechococcus sichuanensis</taxon>
    </lineage>
</organism>
<sequence length="50" mass="5516">MGIAIASFIILFLLSEAVLHLRQWVIPLPAVLIAAVGLVVASNWSLFRRE</sequence>
<dbReference type="KEGG" id="tsq:D3A95_13170"/>
<dbReference type="RefSeq" id="WP_181496318.1">
    <property type="nucleotide sequence ID" value="NZ_CP032152.1"/>
</dbReference>
<dbReference type="Proteomes" id="UP000261812">
    <property type="component" value="Chromosome"/>
</dbReference>
<evidence type="ECO:0000256" key="1">
    <source>
        <dbReference type="SAM" id="Phobius"/>
    </source>
</evidence>
<dbReference type="EMBL" id="CP032152">
    <property type="protein sequence ID" value="QLL29848.1"/>
    <property type="molecule type" value="Genomic_DNA"/>
</dbReference>
<proteinExistence type="predicted"/>
<evidence type="ECO:0000313" key="2">
    <source>
        <dbReference type="EMBL" id="QLL29848.1"/>
    </source>
</evidence>
<evidence type="ECO:0000313" key="3">
    <source>
        <dbReference type="Proteomes" id="UP000261812"/>
    </source>
</evidence>
<keyword evidence="3" id="KW-1185">Reference proteome</keyword>
<feature type="transmembrane region" description="Helical" evidence="1">
    <location>
        <begin position="27"/>
        <end position="47"/>
    </location>
</feature>
<keyword evidence="1" id="KW-0472">Membrane</keyword>
<keyword evidence="1" id="KW-1133">Transmembrane helix</keyword>